<proteinExistence type="predicted"/>
<evidence type="ECO:0000313" key="2">
    <source>
        <dbReference type="EMBL" id="KAG8459978.1"/>
    </source>
</evidence>
<dbReference type="Proteomes" id="UP000751190">
    <property type="component" value="Unassembled WGS sequence"/>
</dbReference>
<protein>
    <submittedName>
        <fullName evidence="2">Uncharacterized protein</fullName>
    </submittedName>
</protein>
<feature type="signal peptide" evidence="1">
    <location>
        <begin position="1"/>
        <end position="22"/>
    </location>
</feature>
<feature type="chain" id="PRO_5035246858" evidence="1">
    <location>
        <begin position="23"/>
        <end position="289"/>
    </location>
</feature>
<evidence type="ECO:0000256" key="1">
    <source>
        <dbReference type="SAM" id="SignalP"/>
    </source>
</evidence>
<dbReference type="AlphaFoldDB" id="A0A8J5X5N7"/>
<name>A0A8J5X5N7_DIALT</name>
<dbReference type="OrthoDB" id="44749at2759"/>
<dbReference type="OMA" id="GPANLWG"/>
<dbReference type="EMBL" id="JAGTXO010000036">
    <property type="protein sequence ID" value="KAG8459978.1"/>
    <property type="molecule type" value="Genomic_DNA"/>
</dbReference>
<gene>
    <name evidence="2" type="ORF">KFE25_011027</name>
</gene>
<accession>A0A8J5X5N7</accession>
<sequence>MARTRAIIVALLLMCVSLSAKGDPLKLLARRLRPKPPAIARSRIDQDFAVLLMRSSYTAAEEMRFVPMDEFQRAFFLNRQDEWQPYLAAVEGLVPKQGDLQDPSYFDFISFAQYSTLAEEMRNGRLAYRELVGAEGEQVVRERPADVPRDNAALPAEHRRRVGDVIFSWASERYDIAPARAPDEIAARARELLEVFRIRGFVASTAVQLAQNRDGSATLTCAVGAPATLWSQRVLEGTALRNDFEAMAVNALVRQAGATLLSQRTSFSPLDVRHAITFSAPGREAPAAR</sequence>
<reference evidence="2" key="1">
    <citation type="submission" date="2021-05" db="EMBL/GenBank/DDBJ databases">
        <title>The genome of the haptophyte Pavlova lutheri (Diacronema luteri, Pavlovales) - a model for lipid biosynthesis in eukaryotic algae.</title>
        <authorList>
            <person name="Hulatt C.J."/>
            <person name="Posewitz M.C."/>
        </authorList>
    </citation>
    <scope>NUCLEOTIDE SEQUENCE</scope>
    <source>
        <strain evidence="2">NIVA-4/92</strain>
    </source>
</reference>
<comment type="caution">
    <text evidence="2">The sequence shown here is derived from an EMBL/GenBank/DDBJ whole genome shotgun (WGS) entry which is preliminary data.</text>
</comment>
<keyword evidence="3" id="KW-1185">Reference proteome</keyword>
<keyword evidence="1" id="KW-0732">Signal</keyword>
<organism evidence="2 3">
    <name type="scientific">Diacronema lutheri</name>
    <name type="common">Unicellular marine alga</name>
    <name type="synonym">Monochrysis lutheri</name>
    <dbReference type="NCBI Taxonomy" id="2081491"/>
    <lineage>
        <taxon>Eukaryota</taxon>
        <taxon>Haptista</taxon>
        <taxon>Haptophyta</taxon>
        <taxon>Pavlovophyceae</taxon>
        <taxon>Pavlovales</taxon>
        <taxon>Pavlovaceae</taxon>
        <taxon>Diacronema</taxon>
    </lineage>
</organism>
<evidence type="ECO:0000313" key="3">
    <source>
        <dbReference type="Proteomes" id="UP000751190"/>
    </source>
</evidence>